<keyword evidence="1" id="KW-0433">Leucine-rich repeat</keyword>
<dbReference type="Proteomes" id="UP000054558">
    <property type="component" value="Unassembled WGS sequence"/>
</dbReference>
<dbReference type="PANTHER" id="PTHR15454">
    <property type="entry name" value="NISCHARIN RELATED"/>
    <property type="match status" value="1"/>
</dbReference>
<reference evidence="3 4" key="1">
    <citation type="journal article" date="2014" name="Nat. Commun.">
        <title>Klebsormidium flaccidum genome reveals primary factors for plant terrestrial adaptation.</title>
        <authorList>
            <person name="Hori K."/>
            <person name="Maruyama F."/>
            <person name="Fujisawa T."/>
            <person name="Togashi T."/>
            <person name="Yamamoto N."/>
            <person name="Seo M."/>
            <person name="Sato S."/>
            <person name="Yamada T."/>
            <person name="Mori H."/>
            <person name="Tajima N."/>
            <person name="Moriyama T."/>
            <person name="Ikeuchi M."/>
            <person name="Watanabe M."/>
            <person name="Wada H."/>
            <person name="Kobayashi K."/>
            <person name="Saito M."/>
            <person name="Masuda T."/>
            <person name="Sasaki-Sekimoto Y."/>
            <person name="Mashiguchi K."/>
            <person name="Awai K."/>
            <person name="Shimojima M."/>
            <person name="Masuda S."/>
            <person name="Iwai M."/>
            <person name="Nobusawa T."/>
            <person name="Narise T."/>
            <person name="Kondo S."/>
            <person name="Saito H."/>
            <person name="Sato R."/>
            <person name="Murakawa M."/>
            <person name="Ihara Y."/>
            <person name="Oshima-Yamada Y."/>
            <person name="Ohtaka K."/>
            <person name="Satoh M."/>
            <person name="Sonobe K."/>
            <person name="Ishii M."/>
            <person name="Ohtani R."/>
            <person name="Kanamori-Sato M."/>
            <person name="Honoki R."/>
            <person name="Miyazaki D."/>
            <person name="Mochizuki H."/>
            <person name="Umetsu J."/>
            <person name="Higashi K."/>
            <person name="Shibata D."/>
            <person name="Kamiya Y."/>
            <person name="Sato N."/>
            <person name="Nakamura Y."/>
            <person name="Tabata S."/>
            <person name="Ida S."/>
            <person name="Kurokawa K."/>
            <person name="Ohta H."/>
        </authorList>
    </citation>
    <scope>NUCLEOTIDE SEQUENCE [LARGE SCALE GENOMIC DNA]</scope>
    <source>
        <strain evidence="3 4">NIES-2285</strain>
    </source>
</reference>
<dbReference type="OMA" id="NCERISM"/>
<dbReference type="AlphaFoldDB" id="A0A1Y1IHR3"/>
<dbReference type="InterPro" id="IPR032675">
    <property type="entry name" value="LRR_dom_sf"/>
</dbReference>
<sequence>MDSLRILSLARNQIKKIENLEAVAETLEELWISYNLLEKLTNLEKLSKLRVLFLSNNKIAEWAEIERLAQLPALEDLLLVGNPLTEKYNVSAADNPSKPGSTWRLAVLQRLPGLKKLDGILVDREEVEQAAAQKAVS</sequence>
<dbReference type="PROSITE" id="PS51450">
    <property type="entry name" value="LRR"/>
    <property type="match status" value="3"/>
</dbReference>
<dbReference type="SUPFAM" id="SSF52058">
    <property type="entry name" value="L domain-like"/>
    <property type="match status" value="1"/>
</dbReference>
<gene>
    <name evidence="3" type="ORF">KFL_005430070</name>
</gene>
<name>A0A1Y1IHR3_KLENI</name>
<proteinExistence type="predicted"/>
<keyword evidence="4" id="KW-1185">Reference proteome</keyword>
<dbReference type="Pfam" id="PF14580">
    <property type="entry name" value="LRR_9"/>
    <property type="match status" value="1"/>
</dbReference>
<organism evidence="3 4">
    <name type="scientific">Klebsormidium nitens</name>
    <name type="common">Green alga</name>
    <name type="synonym">Ulothrix nitens</name>
    <dbReference type="NCBI Taxonomy" id="105231"/>
    <lineage>
        <taxon>Eukaryota</taxon>
        <taxon>Viridiplantae</taxon>
        <taxon>Streptophyta</taxon>
        <taxon>Klebsormidiophyceae</taxon>
        <taxon>Klebsormidiales</taxon>
        <taxon>Klebsormidiaceae</taxon>
        <taxon>Klebsormidium</taxon>
    </lineage>
</organism>
<dbReference type="EMBL" id="DF237492">
    <property type="protein sequence ID" value="GAQ89622.1"/>
    <property type="molecule type" value="Genomic_DNA"/>
</dbReference>
<dbReference type="PANTHER" id="PTHR15454:SF73">
    <property type="entry name" value="DYNEIN AXONEMAL LIGHT CHAIN 1"/>
    <property type="match status" value="1"/>
</dbReference>
<dbReference type="SMART" id="SM00365">
    <property type="entry name" value="LRR_SD22"/>
    <property type="match status" value="3"/>
</dbReference>
<dbReference type="OrthoDB" id="266138at2759"/>
<dbReference type="STRING" id="105231.A0A1Y1IHR3"/>
<dbReference type="InterPro" id="IPR001611">
    <property type="entry name" value="Leu-rich_rpt"/>
</dbReference>
<keyword evidence="2" id="KW-0677">Repeat</keyword>
<evidence type="ECO:0000256" key="2">
    <source>
        <dbReference type="ARBA" id="ARBA00022737"/>
    </source>
</evidence>
<evidence type="ECO:0000313" key="4">
    <source>
        <dbReference type="Proteomes" id="UP000054558"/>
    </source>
</evidence>
<accession>A0A1Y1IHR3</accession>
<evidence type="ECO:0000313" key="3">
    <source>
        <dbReference type="EMBL" id="GAQ89622.1"/>
    </source>
</evidence>
<protein>
    <submittedName>
        <fullName evidence="3">Axonemal dynein light chain 1</fullName>
    </submittedName>
</protein>
<dbReference type="Gene3D" id="3.80.10.10">
    <property type="entry name" value="Ribonuclease Inhibitor"/>
    <property type="match status" value="1"/>
</dbReference>
<evidence type="ECO:0000256" key="1">
    <source>
        <dbReference type="ARBA" id="ARBA00022614"/>
    </source>
</evidence>